<name>A0A1I7WMA6_HETBA</name>
<dbReference type="Proteomes" id="UP000095283">
    <property type="component" value="Unplaced"/>
</dbReference>
<feature type="disulfide bond" evidence="1">
    <location>
        <begin position="187"/>
        <end position="196"/>
    </location>
</feature>
<dbReference type="WBParaSite" id="Hba_06288">
    <property type="protein sequence ID" value="Hba_06288"/>
    <property type="gene ID" value="Hba_06288"/>
</dbReference>
<dbReference type="Pfam" id="PF23106">
    <property type="entry name" value="EGF_Teneurin"/>
    <property type="match status" value="1"/>
</dbReference>
<keyword evidence="2" id="KW-0812">Transmembrane</keyword>
<dbReference type="PROSITE" id="PS00022">
    <property type="entry name" value="EGF_1"/>
    <property type="match status" value="1"/>
</dbReference>
<feature type="domain" description="EGF-like" evidence="3">
    <location>
        <begin position="161"/>
        <end position="197"/>
    </location>
</feature>
<evidence type="ECO:0000313" key="4">
    <source>
        <dbReference type="Proteomes" id="UP000095283"/>
    </source>
</evidence>
<dbReference type="InterPro" id="IPR000742">
    <property type="entry name" value="EGF"/>
</dbReference>
<accession>A0A1I7WMA6</accession>
<evidence type="ECO:0000259" key="3">
    <source>
        <dbReference type="PROSITE" id="PS50026"/>
    </source>
</evidence>
<keyword evidence="1" id="KW-0245">EGF-like domain</keyword>
<organism evidence="4 5">
    <name type="scientific">Heterorhabditis bacteriophora</name>
    <name type="common">Entomopathogenic nematode worm</name>
    <dbReference type="NCBI Taxonomy" id="37862"/>
    <lineage>
        <taxon>Eukaryota</taxon>
        <taxon>Metazoa</taxon>
        <taxon>Ecdysozoa</taxon>
        <taxon>Nematoda</taxon>
        <taxon>Chromadorea</taxon>
        <taxon>Rhabditida</taxon>
        <taxon>Rhabditina</taxon>
        <taxon>Rhabditomorpha</taxon>
        <taxon>Strongyloidea</taxon>
        <taxon>Heterorhabditidae</taxon>
        <taxon>Heterorhabditis</taxon>
    </lineage>
</organism>
<feature type="transmembrane region" description="Helical" evidence="2">
    <location>
        <begin position="37"/>
        <end position="62"/>
    </location>
</feature>
<protein>
    <submittedName>
        <fullName evidence="5">EGF-like domain-containing protein</fullName>
    </submittedName>
</protein>
<dbReference type="PROSITE" id="PS50026">
    <property type="entry name" value="EGF_3"/>
    <property type="match status" value="1"/>
</dbReference>
<dbReference type="PROSITE" id="PS01186">
    <property type="entry name" value="EGF_2"/>
    <property type="match status" value="1"/>
</dbReference>
<comment type="caution">
    <text evidence="1">Lacks conserved residue(s) required for the propagation of feature annotation.</text>
</comment>
<keyword evidence="4" id="KW-1185">Reference proteome</keyword>
<evidence type="ECO:0000256" key="1">
    <source>
        <dbReference type="PROSITE-ProRule" id="PRU00076"/>
    </source>
</evidence>
<proteinExistence type="predicted"/>
<evidence type="ECO:0000313" key="5">
    <source>
        <dbReference type="WBParaSite" id="Hba_06288"/>
    </source>
</evidence>
<dbReference type="AlphaFoldDB" id="A0A1I7WMA6"/>
<reference evidence="5" key="1">
    <citation type="submission" date="2016-11" db="UniProtKB">
        <authorList>
            <consortium name="WormBaseParasite"/>
        </authorList>
    </citation>
    <scope>IDENTIFICATION</scope>
</reference>
<keyword evidence="1" id="KW-1015">Disulfide bond</keyword>
<dbReference type="SUPFAM" id="SSF57196">
    <property type="entry name" value="EGF/Laminin"/>
    <property type="match status" value="1"/>
</dbReference>
<evidence type="ECO:0000256" key="2">
    <source>
        <dbReference type="SAM" id="Phobius"/>
    </source>
</evidence>
<keyword evidence="2" id="KW-1133">Transmembrane helix</keyword>
<dbReference type="Gene3D" id="2.10.25.10">
    <property type="entry name" value="Laminin"/>
    <property type="match status" value="1"/>
</dbReference>
<sequence>MAYVIVAVTMFPSPLTMSFTYCSSGCPPMGKAAPINWWLLIKGILSAMRLLVFIAFAAGIVAERPKIKDNTGAFLVKISDIPVGSCAGESYFGLGMMNGSLEECERWQLTDAESVREYEEYKCKHLRVHGKMEDGKCVCDRNWKGAICNEYIGCPEGHALHGKVCTTNVCQHGGSIAVGRKEVECICEVPWDGRFCERLACWRKTKHGLLSLQTYAHISIFIIFVYRCLCKDGWGGEICEKKCQKGQITFVFPFYNWVSWFVITDTVYEFI</sequence>
<keyword evidence="2" id="KW-0472">Membrane</keyword>